<reference evidence="2 3" key="2">
    <citation type="submission" date="2023-10" db="EMBL/GenBank/DDBJ databases">
        <authorList>
            <person name="Han X.F."/>
        </authorList>
    </citation>
    <scope>NUCLEOTIDE SEQUENCE [LARGE SCALE GENOMIC DNA]</scope>
    <source>
        <strain evidence="2 3">KCTC 39840</strain>
    </source>
</reference>
<feature type="transmembrane region" description="Helical" evidence="1">
    <location>
        <begin position="25"/>
        <end position="43"/>
    </location>
</feature>
<evidence type="ECO:0000313" key="3">
    <source>
        <dbReference type="Proteomes" id="UP001284601"/>
    </source>
</evidence>
<accession>A0ABU4HZJ7</accession>
<organism evidence="2 3">
    <name type="scientific">Conexibacter stalactiti</name>
    <dbReference type="NCBI Taxonomy" id="1940611"/>
    <lineage>
        <taxon>Bacteria</taxon>
        <taxon>Bacillati</taxon>
        <taxon>Actinomycetota</taxon>
        <taxon>Thermoleophilia</taxon>
        <taxon>Solirubrobacterales</taxon>
        <taxon>Conexibacteraceae</taxon>
        <taxon>Conexibacter</taxon>
    </lineage>
</organism>
<feature type="transmembrane region" description="Helical" evidence="1">
    <location>
        <begin position="55"/>
        <end position="72"/>
    </location>
</feature>
<keyword evidence="1" id="KW-0812">Transmembrane</keyword>
<gene>
    <name evidence="2" type="ORF">R7226_26435</name>
</gene>
<dbReference type="Proteomes" id="UP001284601">
    <property type="component" value="Unassembled WGS sequence"/>
</dbReference>
<sequence length="110" mass="11299">MELCVLSAIALGIAGFVVGGRAGNVLLTGAVLIGSVAGLEVALREHIGGYRSHTALLSGVAAVATMAVLFFARVDRATMVPIAVAVFALAFLGWRALFKKRSGGFGVKVR</sequence>
<protein>
    <submittedName>
        <fullName evidence="2">Uncharacterized protein</fullName>
    </submittedName>
</protein>
<proteinExistence type="predicted"/>
<keyword evidence="1" id="KW-1133">Transmembrane helix</keyword>
<comment type="caution">
    <text evidence="2">The sequence shown here is derived from an EMBL/GenBank/DDBJ whole genome shotgun (WGS) entry which is preliminary data.</text>
</comment>
<dbReference type="RefSeq" id="WP_318600390.1">
    <property type="nucleotide sequence ID" value="NZ_JAWSTH010000109.1"/>
</dbReference>
<evidence type="ECO:0000313" key="2">
    <source>
        <dbReference type="EMBL" id="MDW5597920.1"/>
    </source>
</evidence>
<reference evidence="3" key="1">
    <citation type="submission" date="2023-07" db="EMBL/GenBank/DDBJ databases">
        <title>Conexibacter stalactiti sp. nov., isolated from stalactites in a lava cave and emended description of the genus Conexibacter.</title>
        <authorList>
            <person name="Lee S.D."/>
        </authorList>
    </citation>
    <scope>NUCLEOTIDE SEQUENCE [LARGE SCALE GENOMIC DNA]</scope>
    <source>
        <strain evidence="3">KCTC 39840</strain>
    </source>
</reference>
<feature type="transmembrane region" description="Helical" evidence="1">
    <location>
        <begin position="78"/>
        <end position="98"/>
    </location>
</feature>
<keyword evidence="3" id="KW-1185">Reference proteome</keyword>
<dbReference type="EMBL" id="JAWSTH010000109">
    <property type="protein sequence ID" value="MDW5597920.1"/>
    <property type="molecule type" value="Genomic_DNA"/>
</dbReference>
<keyword evidence="1" id="KW-0472">Membrane</keyword>
<evidence type="ECO:0000256" key="1">
    <source>
        <dbReference type="SAM" id="Phobius"/>
    </source>
</evidence>
<name>A0ABU4HZJ7_9ACTN</name>